<name>A0A232END0_9HYME</name>
<feature type="region of interest" description="Disordered" evidence="1">
    <location>
        <begin position="29"/>
        <end position="61"/>
    </location>
</feature>
<evidence type="ECO:0000313" key="3">
    <source>
        <dbReference type="Proteomes" id="UP000215335"/>
    </source>
</evidence>
<sequence>MLEPAVSNLRVSMLNLELIANNILKKVEKEEEKTLQPVSSTNSTQDSRKNPETLTLNERKK</sequence>
<reference evidence="2 3" key="1">
    <citation type="journal article" date="2017" name="Curr. Biol.">
        <title>The Evolution of Venom by Co-option of Single-Copy Genes.</title>
        <authorList>
            <person name="Martinson E.O."/>
            <person name="Mrinalini"/>
            <person name="Kelkar Y.D."/>
            <person name="Chang C.H."/>
            <person name="Werren J.H."/>
        </authorList>
    </citation>
    <scope>NUCLEOTIDE SEQUENCE [LARGE SCALE GENOMIC DNA]</scope>
    <source>
        <strain evidence="2 3">Alberta</strain>
        <tissue evidence="2">Whole body</tissue>
    </source>
</reference>
<protein>
    <submittedName>
        <fullName evidence="2">Uncharacterized protein</fullName>
    </submittedName>
</protein>
<accession>A0A232END0</accession>
<evidence type="ECO:0000313" key="2">
    <source>
        <dbReference type="EMBL" id="OXU19865.1"/>
    </source>
</evidence>
<gene>
    <name evidence="2" type="ORF">TSAR_004495</name>
</gene>
<dbReference type="Proteomes" id="UP000215335">
    <property type="component" value="Unassembled WGS sequence"/>
</dbReference>
<evidence type="ECO:0000256" key="1">
    <source>
        <dbReference type="SAM" id="MobiDB-lite"/>
    </source>
</evidence>
<dbReference type="EMBL" id="NNAY01003175">
    <property type="protein sequence ID" value="OXU19865.1"/>
    <property type="molecule type" value="Genomic_DNA"/>
</dbReference>
<comment type="caution">
    <text evidence="2">The sequence shown here is derived from an EMBL/GenBank/DDBJ whole genome shotgun (WGS) entry which is preliminary data.</text>
</comment>
<feature type="compositionally biased region" description="Polar residues" evidence="1">
    <location>
        <begin position="36"/>
        <end position="45"/>
    </location>
</feature>
<keyword evidence="3" id="KW-1185">Reference proteome</keyword>
<feature type="compositionally biased region" description="Polar residues" evidence="1">
    <location>
        <begin position="52"/>
        <end position="61"/>
    </location>
</feature>
<proteinExistence type="predicted"/>
<dbReference type="AlphaFoldDB" id="A0A232END0"/>
<organism evidence="2 3">
    <name type="scientific">Trichomalopsis sarcophagae</name>
    <dbReference type="NCBI Taxonomy" id="543379"/>
    <lineage>
        <taxon>Eukaryota</taxon>
        <taxon>Metazoa</taxon>
        <taxon>Ecdysozoa</taxon>
        <taxon>Arthropoda</taxon>
        <taxon>Hexapoda</taxon>
        <taxon>Insecta</taxon>
        <taxon>Pterygota</taxon>
        <taxon>Neoptera</taxon>
        <taxon>Endopterygota</taxon>
        <taxon>Hymenoptera</taxon>
        <taxon>Apocrita</taxon>
        <taxon>Proctotrupomorpha</taxon>
        <taxon>Chalcidoidea</taxon>
        <taxon>Pteromalidae</taxon>
        <taxon>Pteromalinae</taxon>
        <taxon>Trichomalopsis</taxon>
    </lineage>
</organism>